<proteinExistence type="predicted"/>
<accession>A0A0E0RJC2</accession>
<keyword evidence="3" id="KW-1185">Reference proteome</keyword>
<evidence type="ECO:0000313" key="2">
    <source>
        <dbReference type="EnsemblPlants" id="ORUFI12G19140.1"/>
    </source>
</evidence>
<reference evidence="3" key="1">
    <citation type="submission" date="2013-06" db="EMBL/GenBank/DDBJ databases">
        <authorList>
            <person name="Zhao Q."/>
        </authorList>
    </citation>
    <scope>NUCLEOTIDE SEQUENCE</scope>
    <source>
        <strain evidence="3">cv. W1943</strain>
    </source>
</reference>
<dbReference type="EnsemblPlants" id="ORUFI12G19140.1">
    <property type="protein sequence ID" value="ORUFI12G19140.1"/>
    <property type="gene ID" value="ORUFI12G19140"/>
</dbReference>
<dbReference type="HOGENOM" id="CLU_2695185_0_0_1"/>
<dbReference type="Gramene" id="ORUFI12G19140.1">
    <property type="protein sequence ID" value="ORUFI12G19140.1"/>
    <property type="gene ID" value="ORUFI12G19140"/>
</dbReference>
<dbReference type="AlphaFoldDB" id="A0A0E0RJC2"/>
<name>A0A0E0RJC2_ORYRU</name>
<evidence type="ECO:0000256" key="1">
    <source>
        <dbReference type="SAM" id="MobiDB-lite"/>
    </source>
</evidence>
<organism evidence="2 3">
    <name type="scientific">Oryza rufipogon</name>
    <name type="common">Brownbeard rice</name>
    <name type="synonym">Asian wild rice</name>
    <dbReference type="NCBI Taxonomy" id="4529"/>
    <lineage>
        <taxon>Eukaryota</taxon>
        <taxon>Viridiplantae</taxon>
        <taxon>Streptophyta</taxon>
        <taxon>Embryophyta</taxon>
        <taxon>Tracheophyta</taxon>
        <taxon>Spermatophyta</taxon>
        <taxon>Magnoliopsida</taxon>
        <taxon>Liliopsida</taxon>
        <taxon>Poales</taxon>
        <taxon>Poaceae</taxon>
        <taxon>BOP clade</taxon>
        <taxon>Oryzoideae</taxon>
        <taxon>Oryzeae</taxon>
        <taxon>Oryzinae</taxon>
        <taxon>Oryza</taxon>
    </lineage>
</organism>
<evidence type="ECO:0000313" key="3">
    <source>
        <dbReference type="Proteomes" id="UP000008022"/>
    </source>
</evidence>
<reference evidence="2" key="2">
    <citation type="submission" date="2015-06" db="UniProtKB">
        <authorList>
            <consortium name="EnsemblPlants"/>
        </authorList>
    </citation>
    <scope>IDENTIFICATION</scope>
</reference>
<protein>
    <submittedName>
        <fullName evidence="2">Uncharacterized protein</fullName>
    </submittedName>
</protein>
<dbReference type="Proteomes" id="UP000008022">
    <property type="component" value="Unassembled WGS sequence"/>
</dbReference>
<sequence length="71" mass="7352">MGGVRWRGGAPGWLVHGELAGGGTAAEPARLRLLIGEIKGGSSFYGTRRGQRSEDLPRGGGTTKFDVAAVE</sequence>
<feature type="region of interest" description="Disordered" evidence="1">
    <location>
        <begin position="46"/>
        <end position="71"/>
    </location>
</feature>